<dbReference type="AlphaFoldDB" id="A0AAW1HWV4"/>
<feature type="transmembrane region" description="Helical" evidence="8">
    <location>
        <begin position="55"/>
        <end position="79"/>
    </location>
</feature>
<keyword evidence="7" id="KW-0924">Ammonia transport</keyword>
<evidence type="ECO:0000256" key="3">
    <source>
        <dbReference type="ARBA" id="ARBA00022448"/>
    </source>
</evidence>
<sequence>MFNQSVNYTAGKIASNHIDYSNILSIVRITLVLLSRAGFILIQSGSVPVENTYDLILQNVVEFAVSSGSYGLFGVLLSFGQNSYKGFVGYGSWDITQIDGSNIIFGFSIVILGAAIITTMLAGRLHFVGYVLIGFIYSGFSQPIIMHWIWHPKGWMNNNNFSHWLHLLWFLTTNNNALDMASERMDE</sequence>
<evidence type="ECO:0000256" key="4">
    <source>
        <dbReference type="ARBA" id="ARBA00022692"/>
    </source>
</evidence>
<evidence type="ECO:0000256" key="5">
    <source>
        <dbReference type="ARBA" id="ARBA00022989"/>
    </source>
</evidence>
<dbReference type="GO" id="GO:0005886">
    <property type="term" value="C:plasma membrane"/>
    <property type="evidence" value="ECO:0007669"/>
    <property type="project" value="TreeGrafter"/>
</dbReference>
<comment type="similarity">
    <text evidence="2">Belongs to the ammonia transporter channel (TC 1.A.11.2) family.</text>
</comment>
<keyword evidence="6 8" id="KW-0472">Membrane</keyword>
<feature type="domain" description="Ammonium transporter AmtB-like" evidence="9">
    <location>
        <begin position="28"/>
        <end position="162"/>
    </location>
</feature>
<name>A0AAW1HWV4_POPJA</name>
<dbReference type="GO" id="GO:0008519">
    <property type="term" value="F:ammonium channel activity"/>
    <property type="evidence" value="ECO:0007669"/>
    <property type="project" value="InterPro"/>
</dbReference>
<dbReference type="GO" id="GO:0097272">
    <property type="term" value="P:ammonium homeostasis"/>
    <property type="evidence" value="ECO:0007669"/>
    <property type="project" value="TreeGrafter"/>
</dbReference>
<dbReference type="Proteomes" id="UP001458880">
    <property type="component" value="Unassembled WGS sequence"/>
</dbReference>
<evidence type="ECO:0000256" key="6">
    <source>
        <dbReference type="ARBA" id="ARBA00023136"/>
    </source>
</evidence>
<proteinExistence type="inferred from homology"/>
<evidence type="ECO:0000313" key="11">
    <source>
        <dbReference type="Proteomes" id="UP001458880"/>
    </source>
</evidence>
<evidence type="ECO:0000256" key="7">
    <source>
        <dbReference type="ARBA" id="ARBA00023177"/>
    </source>
</evidence>
<dbReference type="Pfam" id="PF00909">
    <property type="entry name" value="Ammonium_transp"/>
    <property type="match status" value="1"/>
</dbReference>
<evidence type="ECO:0000259" key="9">
    <source>
        <dbReference type="Pfam" id="PF00909"/>
    </source>
</evidence>
<comment type="subcellular location">
    <subcellularLocation>
        <location evidence="1">Membrane</location>
        <topology evidence="1">Multi-pass membrane protein</topology>
    </subcellularLocation>
</comment>
<protein>
    <submittedName>
        <fullName evidence="10">Ammonium Transporter Family</fullName>
    </submittedName>
</protein>
<dbReference type="InterPro" id="IPR029020">
    <property type="entry name" value="Ammonium/urea_transptr"/>
</dbReference>
<feature type="transmembrane region" description="Helical" evidence="8">
    <location>
        <begin position="127"/>
        <end position="150"/>
    </location>
</feature>
<dbReference type="Gene3D" id="1.10.3430.10">
    <property type="entry name" value="Ammonium transporter AmtB like domains"/>
    <property type="match status" value="1"/>
</dbReference>
<reference evidence="10 11" key="1">
    <citation type="journal article" date="2024" name="BMC Genomics">
        <title>De novo assembly and annotation of Popillia japonica's genome with initial clues to its potential as an invasive pest.</title>
        <authorList>
            <person name="Cucini C."/>
            <person name="Boschi S."/>
            <person name="Funari R."/>
            <person name="Cardaioli E."/>
            <person name="Iannotti N."/>
            <person name="Marturano G."/>
            <person name="Paoli F."/>
            <person name="Bruttini M."/>
            <person name="Carapelli A."/>
            <person name="Frati F."/>
            <person name="Nardi F."/>
        </authorList>
    </citation>
    <scope>NUCLEOTIDE SEQUENCE [LARGE SCALE GENOMIC DNA]</scope>
    <source>
        <strain evidence="10">DMR45628</strain>
    </source>
</reference>
<dbReference type="PANTHER" id="PTHR11730:SF6">
    <property type="entry name" value="AMMONIUM TRANSPORTER"/>
    <property type="match status" value="1"/>
</dbReference>
<dbReference type="PANTHER" id="PTHR11730">
    <property type="entry name" value="AMMONIUM TRANSPORTER"/>
    <property type="match status" value="1"/>
</dbReference>
<evidence type="ECO:0000256" key="8">
    <source>
        <dbReference type="SAM" id="Phobius"/>
    </source>
</evidence>
<gene>
    <name evidence="10" type="ORF">QE152_g38530</name>
</gene>
<dbReference type="SUPFAM" id="SSF111352">
    <property type="entry name" value="Ammonium transporter"/>
    <property type="match status" value="1"/>
</dbReference>
<accession>A0AAW1HWV4</accession>
<dbReference type="EMBL" id="JASPKY010000840">
    <property type="protein sequence ID" value="KAK9681163.1"/>
    <property type="molecule type" value="Genomic_DNA"/>
</dbReference>
<comment type="caution">
    <text evidence="10">The sequence shown here is derived from an EMBL/GenBank/DDBJ whole genome shotgun (WGS) entry which is preliminary data.</text>
</comment>
<dbReference type="InterPro" id="IPR024041">
    <property type="entry name" value="NH4_transpt_AmtB-like_dom"/>
</dbReference>
<keyword evidence="11" id="KW-1185">Reference proteome</keyword>
<organism evidence="10 11">
    <name type="scientific">Popillia japonica</name>
    <name type="common">Japanese beetle</name>
    <dbReference type="NCBI Taxonomy" id="7064"/>
    <lineage>
        <taxon>Eukaryota</taxon>
        <taxon>Metazoa</taxon>
        <taxon>Ecdysozoa</taxon>
        <taxon>Arthropoda</taxon>
        <taxon>Hexapoda</taxon>
        <taxon>Insecta</taxon>
        <taxon>Pterygota</taxon>
        <taxon>Neoptera</taxon>
        <taxon>Endopterygota</taxon>
        <taxon>Coleoptera</taxon>
        <taxon>Polyphaga</taxon>
        <taxon>Scarabaeiformia</taxon>
        <taxon>Scarabaeidae</taxon>
        <taxon>Rutelinae</taxon>
        <taxon>Popillia</taxon>
    </lineage>
</organism>
<feature type="transmembrane region" description="Helical" evidence="8">
    <location>
        <begin position="20"/>
        <end position="43"/>
    </location>
</feature>
<keyword evidence="5 8" id="KW-1133">Transmembrane helix</keyword>
<feature type="transmembrane region" description="Helical" evidence="8">
    <location>
        <begin position="100"/>
        <end position="121"/>
    </location>
</feature>
<evidence type="ECO:0000313" key="10">
    <source>
        <dbReference type="EMBL" id="KAK9681163.1"/>
    </source>
</evidence>
<evidence type="ECO:0000256" key="1">
    <source>
        <dbReference type="ARBA" id="ARBA00004141"/>
    </source>
</evidence>
<keyword evidence="4 8" id="KW-0812">Transmembrane</keyword>
<keyword evidence="3" id="KW-0813">Transport</keyword>
<evidence type="ECO:0000256" key="2">
    <source>
        <dbReference type="ARBA" id="ARBA00005887"/>
    </source>
</evidence>